<comment type="similarity">
    <text evidence="2 8">Belongs to the peptidase T1B family. HslV subfamily.</text>
</comment>
<evidence type="ECO:0000313" key="10">
    <source>
        <dbReference type="Proteomes" id="UP000650524"/>
    </source>
</evidence>
<dbReference type="Proteomes" id="UP000650524">
    <property type="component" value="Unassembled WGS sequence"/>
</dbReference>
<name>A0A8J6N2I0_9DELT</name>
<dbReference type="Gene3D" id="3.60.20.10">
    <property type="entry name" value="Glutamine Phosphoribosylpyrophosphate, subunit 1, domain 1"/>
    <property type="match status" value="1"/>
</dbReference>
<evidence type="ECO:0000256" key="6">
    <source>
        <dbReference type="ARBA" id="ARBA00022801"/>
    </source>
</evidence>
<comment type="catalytic activity">
    <reaction evidence="8">
        <text>ATP-dependent cleavage of peptide bonds with broad specificity.</text>
        <dbReference type="EC" id="3.4.25.2"/>
    </reaction>
</comment>
<feature type="binding site" evidence="8">
    <location>
        <position position="172"/>
    </location>
    <ligand>
        <name>Na(+)</name>
        <dbReference type="ChEBI" id="CHEBI:29101"/>
    </ligand>
</feature>
<dbReference type="GO" id="GO:0005839">
    <property type="term" value="C:proteasome core complex"/>
    <property type="evidence" value="ECO:0007669"/>
    <property type="project" value="InterPro"/>
</dbReference>
<dbReference type="PANTHER" id="PTHR32194">
    <property type="entry name" value="METALLOPROTEASE TLDD"/>
    <property type="match status" value="1"/>
</dbReference>
<dbReference type="GO" id="GO:0046872">
    <property type="term" value="F:metal ion binding"/>
    <property type="evidence" value="ECO:0007669"/>
    <property type="project" value="UniProtKB-KW"/>
</dbReference>
<keyword evidence="8" id="KW-0888">Threonine protease</keyword>
<comment type="caution">
    <text evidence="9">The sequence shown here is derived from an EMBL/GenBank/DDBJ whole genome shotgun (WGS) entry which is preliminary data.</text>
</comment>
<dbReference type="InterPro" id="IPR029055">
    <property type="entry name" value="Ntn_hydrolases_N"/>
</dbReference>
<comment type="subcellular location">
    <subcellularLocation>
        <location evidence="1 8">Cytoplasm</location>
    </subcellularLocation>
</comment>
<feature type="binding site" evidence="8">
    <location>
        <position position="169"/>
    </location>
    <ligand>
        <name>Na(+)</name>
        <dbReference type="ChEBI" id="CHEBI:29101"/>
    </ligand>
</feature>
<dbReference type="NCBIfam" id="TIGR03692">
    <property type="entry name" value="ATP_dep_HslV"/>
    <property type="match status" value="1"/>
</dbReference>
<gene>
    <name evidence="8 9" type="primary">hslV</name>
    <name evidence="9" type="ORF">H8E19_17965</name>
</gene>
<keyword evidence="7 8" id="KW-0915">Sodium</keyword>
<comment type="function">
    <text evidence="8">Protease subunit of a proteasome-like degradation complex believed to be a general protein degrading machinery.</text>
</comment>
<dbReference type="NCBIfam" id="NF003964">
    <property type="entry name" value="PRK05456.1"/>
    <property type="match status" value="1"/>
</dbReference>
<dbReference type="GO" id="GO:0009376">
    <property type="term" value="C:HslUV protease complex"/>
    <property type="evidence" value="ECO:0007669"/>
    <property type="project" value="UniProtKB-UniRule"/>
</dbReference>
<evidence type="ECO:0000313" key="9">
    <source>
        <dbReference type="EMBL" id="MBC8179293.1"/>
    </source>
</evidence>
<evidence type="ECO:0000256" key="7">
    <source>
        <dbReference type="ARBA" id="ARBA00023053"/>
    </source>
</evidence>
<dbReference type="AlphaFoldDB" id="A0A8J6N2I0"/>
<comment type="subunit">
    <text evidence="8">A double ring-shaped homohexamer of HslV is capped on each side by a ring-shaped HslU homohexamer. The assembly of the HslU/HslV complex is dependent on binding of ATP.</text>
</comment>
<keyword evidence="4 8" id="KW-0645">Protease</keyword>
<evidence type="ECO:0000256" key="2">
    <source>
        <dbReference type="ARBA" id="ARBA00006053"/>
    </source>
</evidence>
<dbReference type="InterPro" id="IPR023333">
    <property type="entry name" value="Proteasome_suB-type"/>
</dbReference>
<keyword evidence="8" id="KW-0021">Allosteric enzyme</keyword>
<reference evidence="9 10" key="1">
    <citation type="submission" date="2020-08" db="EMBL/GenBank/DDBJ databases">
        <title>Bridging the membrane lipid divide: bacteria of the FCB group superphylum have the potential to synthesize archaeal ether lipids.</title>
        <authorList>
            <person name="Villanueva L."/>
            <person name="Von Meijenfeldt F.A.B."/>
            <person name="Westbye A.B."/>
            <person name="Yadav S."/>
            <person name="Hopmans E.C."/>
            <person name="Dutilh B.E."/>
            <person name="Sinninghe Damste J.S."/>
        </authorList>
    </citation>
    <scope>NUCLEOTIDE SEQUENCE [LARGE SCALE GENOMIC DNA]</scope>
    <source>
        <strain evidence="9">NIOZ-UU27</strain>
    </source>
</reference>
<evidence type="ECO:0000256" key="3">
    <source>
        <dbReference type="ARBA" id="ARBA00022490"/>
    </source>
</evidence>
<dbReference type="SUPFAM" id="SSF56235">
    <property type="entry name" value="N-terminal nucleophile aminohydrolases (Ntn hydrolases)"/>
    <property type="match status" value="1"/>
</dbReference>
<keyword evidence="5 8" id="KW-0479">Metal-binding</keyword>
<sequence length="183" mass="19602">MNNNSEKLRATTVLAVMKDGQCVMAADGQVTLGETIMKHKATKIRRMYKDSVMVGFAGATADAFNLCERLEGKLESYNGNLTRAAVELAKDWRTDKILRKLEALLLAMDKEHILVISGTGDVIEPDQSVAAIGSGGPFAQSAAQALVAHSDLDAATIALEAMKIAASICLYTNEQINVCELDA</sequence>
<evidence type="ECO:0000256" key="8">
    <source>
        <dbReference type="HAMAP-Rule" id="MF_00248"/>
    </source>
</evidence>
<dbReference type="CDD" id="cd01913">
    <property type="entry name" value="protease_HslV"/>
    <property type="match status" value="1"/>
</dbReference>
<proteinExistence type="inferred from homology"/>
<protein>
    <recommendedName>
        <fullName evidence="8">ATP-dependent protease subunit HslV</fullName>
        <ecNumber evidence="8">3.4.25.2</ecNumber>
    </recommendedName>
</protein>
<organism evidence="9 10">
    <name type="scientific">Candidatus Desulfacyla euxinica</name>
    <dbReference type="NCBI Taxonomy" id="2841693"/>
    <lineage>
        <taxon>Bacteria</taxon>
        <taxon>Deltaproteobacteria</taxon>
        <taxon>Candidatus Desulfacyla</taxon>
    </lineage>
</organism>
<dbReference type="PANTHER" id="PTHR32194:SF0">
    <property type="entry name" value="ATP-DEPENDENT PROTEASE SUBUNIT HSLV"/>
    <property type="match status" value="1"/>
</dbReference>
<dbReference type="InterPro" id="IPR022281">
    <property type="entry name" value="ATP-dep_Prtase_HsIV_su"/>
</dbReference>
<dbReference type="Pfam" id="PF00227">
    <property type="entry name" value="Proteasome"/>
    <property type="match status" value="1"/>
</dbReference>
<feature type="active site" evidence="8">
    <location>
        <position position="11"/>
    </location>
</feature>
<evidence type="ECO:0000256" key="4">
    <source>
        <dbReference type="ARBA" id="ARBA00022670"/>
    </source>
</evidence>
<evidence type="ECO:0000256" key="5">
    <source>
        <dbReference type="ARBA" id="ARBA00022723"/>
    </source>
</evidence>
<dbReference type="HAMAP" id="MF_00248">
    <property type="entry name" value="HslV"/>
    <property type="match status" value="1"/>
</dbReference>
<comment type="activity regulation">
    <text evidence="8">Allosterically activated by HslU binding.</text>
</comment>
<keyword evidence="6 8" id="KW-0378">Hydrolase</keyword>
<dbReference type="PIRSF" id="PIRSF039093">
    <property type="entry name" value="HslV"/>
    <property type="match status" value="1"/>
</dbReference>
<dbReference type="EC" id="3.4.25.2" evidence="8"/>
<dbReference type="EMBL" id="JACNJD010000369">
    <property type="protein sequence ID" value="MBC8179293.1"/>
    <property type="molecule type" value="Genomic_DNA"/>
</dbReference>
<dbReference type="GO" id="GO:0051603">
    <property type="term" value="P:proteolysis involved in protein catabolic process"/>
    <property type="evidence" value="ECO:0007669"/>
    <property type="project" value="InterPro"/>
</dbReference>
<keyword evidence="3 8" id="KW-0963">Cytoplasm</keyword>
<feature type="binding site" evidence="8">
    <location>
        <position position="166"/>
    </location>
    <ligand>
        <name>Na(+)</name>
        <dbReference type="ChEBI" id="CHEBI:29101"/>
    </ligand>
</feature>
<evidence type="ECO:0000256" key="1">
    <source>
        <dbReference type="ARBA" id="ARBA00004496"/>
    </source>
</evidence>
<accession>A0A8J6N2I0</accession>
<dbReference type="PROSITE" id="PS51476">
    <property type="entry name" value="PROTEASOME_BETA_2"/>
    <property type="match status" value="1"/>
</dbReference>
<dbReference type="GO" id="GO:0004298">
    <property type="term" value="F:threonine-type endopeptidase activity"/>
    <property type="evidence" value="ECO:0007669"/>
    <property type="project" value="UniProtKB-KW"/>
</dbReference>
<dbReference type="InterPro" id="IPR001353">
    <property type="entry name" value="Proteasome_sua/b"/>
</dbReference>